<feature type="compositionally biased region" description="Polar residues" evidence="1">
    <location>
        <begin position="12"/>
        <end position="22"/>
    </location>
</feature>
<proteinExistence type="predicted"/>
<dbReference type="Proteomes" id="UP000265520">
    <property type="component" value="Unassembled WGS sequence"/>
</dbReference>
<feature type="compositionally biased region" description="Polar residues" evidence="1">
    <location>
        <begin position="58"/>
        <end position="78"/>
    </location>
</feature>
<organism evidence="2 3">
    <name type="scientific">Trifolium medium</name>
    <dbReference type="NCBI Taxonomy" id="97028"/>
    <lineage>
        <taxon>Eukaryota</taxon>
        <taxon>Viridiplantae</taxon>
        <taxon>Streptophyta</taxon>
        <taxon>Embryophyta</taxon>
        <taxon>Tracheophyta</taxon>
        <taxon>Spermatophyta</taxon>
        <taxon>Magnoliopsida</taxon>
        <taxon>eudicotyledons</taxon>
        <taxon>Gunneridae</taxon>
        <taxon>Pentapetalae</taxon>
        <taxon>rosids</taxon>
        <taxon>fabids</taxon>
        <taxon>Fabales</taxon>
        <taxon>Fabaceae</taxon>
        <taxon>Papilionoideae</taxon>
        <taxon>50 kb inversion clade</taxon>
        <taxon>NPAAA clade</taxon>
        <taxon>Hologalegina</taxon>
        <taxon>IRL clade</taxon>
        <taxon>Trifolieae</taxon>
        <taxon>Trifolium</taxon>
    </lineage>
</organism>
<dbReference type="AlphaFoldDB" id="A0A392NJR9"/>
<dbReference type="EMBL" id="LXQA010042332">
    <property type="protein sequence ID" value="MCI00138.1"/>
    <property type="molecule type" value="Genomic_DNA"/>
</dbReference>
<comment type="caution">
    <text evidence="2">The sequence shown here is derived from an EMBL/GenBank/DDBJ whole genome shotgun (WGS) entry which is preliminary data.</text>
</comment>
<evidence type="ECO:0000256" key="1">
    <source>
        <dbReference type="SAM" id="MobiDB-lite"/>
    </source>
</evidence>
<reference evidence="2 3" key="1">
    <citation type="journal article" date="2018" name="Front. Plant Sci.">
        <title>Red Clover (Trifolium pratense) and Zigzag Clover (T. medium) - A Picture of Genomic Similarities and Differences.</title>
        <authorList>
            <person name="Dluhosova J."/>
            <person name="Istvanek J."/>
            <person name="Nedelnik J."/>
            <person name="Repkova J."/>
        </authorList>
    </citation>
    <scope>NUCLEOTIDE SEQUENCE [LARGE SCALE GENOMIC DNA]</scope>
    <source>
        <strain evidence="3">cv. 10/8</strain>
        <tissue evidence="2">Leaf</tissue>
    </source>
</reference>
<name>A0A392NJR9_9FABA</name>
<protein>
    <submittedName>
        <fullName evidence="2">Uncharacterized protein</fullName>
    </submittedName>
</protein>
<feature type="compositionally biased region" description="Polar residues" evidence="1">
    <location>
        <begin position="32"/>
        <end position="49"/>
    </location>
</feature>
<sequence length="134" mass="13589">GGSPKIAAMLHSQESITSTSQLGDEDAASLPPSRSSPMRTNTSDAGNSSVEDRESDGGKSQVSSSHNILLASRTTTPHISPPGSPPTVSASVSPTRTSKPASPRRHAVSLQIDRSSMFSSTGSMSSVGAGSHTG</sequence>
<feature type="region of interest" description="Disordered" evidence="1">
    <location>
        <begin position="1"/>
        <end position="134"/>
    </location>
</feature>
<feature type="non-terminal residue" evidence="2">
    <location>
        <position position="1"/>
    </location>
</feature>
<keyword evidence="3" id="KW-1185">Reference proteome</keyword>
<feature type="compositionally biased region" description="Low complexity" evidence="1">
    <location>
        <begin position="115"/>
        <end position="134"/>
    </location>
</feature>
<accession>A0A392NJR9</accession>
<feature type="non-terminal residue" evidence="2">
    <location>
        <position position="134"/>
    </location>
</feature>
<evidence type="ECO:0000313" key="3">
    <source>
        <dbReference type="Proteomes" id="UP000265520"/>
    </source>
</evidence>
<feature type="compositionally biased region" description="Low complexity" evidence="1">
    <location>
        <begin position="86"/>
        <end position="98"/>
    </location>
</feature>
<evidence type="ECO:0000313" key="2">
    <source>
        <dbReference type="EMBL" id="MCI00138.1"/>
    </source>
</evidence>